<feature type="domain" description="PPM-type phosphatase" evidence="3">
    <location>
        <begin position="245"/>
        <end position="461"/>
    </location>
</feature>
<dbReference type="InterPro" id="IPR001932">
    <property type="entry name" value="PPM-type_phosphatase-like_dom"/>
</dbReference>
<evidence type="ECO:0000313" key="4">
    <source>
        <dbReference type="EMBL" id="GAA4518952.1"/>
    </source>
</evidence>
<dbReference type="PANTHER" id="PTHR43156:SF2">
    <property type="entry name" value="STAGE II SPORULATION PROTEIN E"/>
    <property type="match status" value="1"/>
</dbReference>
<dbReference type="Pfam" id="PF01590">
    <property type="entry name" value="GAF"/>
    <property type="match status" value="1"/>
</dbReference>
<dbReference type="CDD" id="cd16936">
    <property type="entry name" value="HATPase_RsbW-like"/>
    <property type="match status" value="1"/>
</dbReference>
<dbReference type="Proteomes" id="UP001500503">
    <property type="component" value="Unassembled WGS sequence"/>
</dbReference>
<keyword evidence="1" id="KW-0378">Hydrolase</keyword>
<dbReference type="Gene3D" id="3.60.40.10">
    <property type="entry name" value="PPM-type phosphatase domain"/>
    <property type="match status" value="1"/>
</dbReference>
<sequence length="587" mass="61972">MRWRGHGRPDPSDVHEHLAFLHAATVRIGGDLELTQVMTSLCETAVPRVADLAAAYLYEVVLTDGEPPESPESPGAPSDGVLRKVACHSAPARPDGRGGAPAAHALVGKVAVSELTGPFAASVTSGQLVVWPDPGPDGTDSDGRDTAGPGRAGSGGHDDLGCLLPAAGPGALIVVPLRAGRHLLGFAVLLRSAGRPGFDETDVLTATLMADQAALGAHKALLYQREARVADALQRSMLPKHPPRLPGVEIAYRYLPGNPAAQVGGDWFDAVPLPGSRVALIVGDVMGHGVHSAATMGQLRTAVRTLAALDPPPDQVLRHLDQLFEETVGQSGEQFLATCVYCVYDPVARRCAIANAGHVPPVFAYADGRTELVPVPAGVPLGVGNVAFETIEVPAPDGTLIALCTDGLVETRDLDITEGLDALRESLTKVSDPPDDLCENVLRALRTGEREDDVALLIARFDGIPSAGVANWIMRPHAQAPRHVRGLIASTLTGWGLEDQIDAASLLATELVTNAIRYTTRPITMRLLRTETLLCEVTDDDPHLPVLREPGDDDESGRGIYLVDKLSSRWGASHTAAGKAVWFELTL</sequence>
<dbReference type="SUPFAM" id="SSF81606">
    <property type="entry name" value="PP2C-like"/>
    <property type="match status" value="1"/>
</dbReference>
<gene>
    <name evidence="4" type="ORF">GCM10023191_093830</name>
</gene>
<dbReference type="SUPFAM" id="SSF55874">
    <property type="entry name" value="ATPase domain of HSP90 chaperone/DNA topoisomerase II/histidine kinase"/>
    <property type="match status" value="1"/>
</dbReference>
<comment type="caution">
    <text evidence="4">The sequence shown here is derived from an EMBL/GenBank/DDBJ whole genome shotgun (WGS) entry which is preliminary data.</text>
</comment>
<dbReference type="Gene3D" id="3.30.565.10">
    <property type="entry name" value="Histidine kinase-like ATPase, C-terminal domain"/>
    <property type="match status" value="1"/>
</dbReference>
<dbReference type="InterPro" id="IPR029016">
    <property type="entry name" value="GAF-like_dom_sf"/>
</dbReference>
<evidence type="ECO:0000256" key="2">
    <source>
        <dbReference type="SAM" id="MobiDB-lite"/>
    </source>
</evidence>
<keyword evidence="5" id="KW-1185">Reference proteome</keyword>
<protein>
    <submittedName>
        <fullName evidence="4">SpoIIE family protein phosphatase</fullName>
    </submittedName>
</protein>
<dbReference type="Pfam" id="PF13581">
    <property type="entry name" value="HATPase_c_2"/>
    <property type="match status" value="1"/>
</dbReference>
<dbReference type="PANTHER" id="PTHR43156">
    <property type="entry name" value="STAGE II SPORULATION PROTEIN E-RELATED"/>
    <property type="match status" value="1"/>
</dbReference>
<accession>A0ABP8R6G5</accession>
<evidence type="ECO:0000313" key="5">
    <source>
        <dbReference type="Proteomes" id="UP001500503"/>
    </source>
</evidence>
<dbReference type="InterPro" id="IPR003018">
    <property type="entry name" value="GAF"/>
</dbReference>
<dbReference type="InterPro" id="IPR036457">
    <property type="entry name" value="PPM-type-like_dom_sf"/>
</dbReference>
<evidence type="ECO:0000256" key="1">
    <source>
        <dbReference type="ARBA" id="ARBA00022801"/>
    </source>
</evidence>
<dbReference type="SUPFAM" id="SSF55781">
    <property type="entry name" value="GAF domain-like"/>
    <property type="match status" value="1"/>
</dbReference>
<feature type="region of interest" description="Disordered" evidence="2">
    <location>
        <begin position="127"/>
        <end position="154"/>
    </location>
</feature>
<name>A0ABP8R6G5_9ACTN</name>
<dbReference type="RefSeq" id="WP_345475126.1">
    <property type="nucleotide sequence ID" value="NZ_BAABHF010000061.1"/>
</dbReference>
<proteinExistence type="predicted"/>
<evidence type="ECO:0000259" key="3">
    <source>
        <dbReference type="SMART" id="SM00331"/>
    </source>
</evidence>
<dbReference type="Gene3D" id="3.30.450.40">
    <property type="match status" value="1"/>
</dbReference>
<dbReference type="InterPro" id="IPR003594">
    <property type="entry name" value="HATPase_dom"/>
</dbReference>
<organism evidence="4 5">
    <name type="scientific">Actinoallomurus oryzae</name>
    <dbReference type="NCBI Taxonomy" id="502180"/>
    <lineage>
        <taxon>Bacteria</taxon>
        <taxon>Bacillati</taxon>
        <taxon>Actinomycetota</taxon>
        <taxon>Actinomycetes</taxon>
        <taxon>Streptosporangiales</taxon>
        <taxon>Thermomonosporaceae</taxon>
        <taxon>Actinoallomurus</taxon>
    </lineage>
</organism>
<dbReference type="InterPro" id="IPR052016">
    <property type="entry name" value="Bact_Sigma-Reg"/>
</dbReference>
<reference evidence="5" key="1">
    <citation type="journal article" date="2019" name="Int. J. Syst. Evol. Microbiol.">
        <title>The Global Catalogue of Microorganisms (GCM) 10K type strain sequencing project: providing services to taxonomists for standard genome sequencing and annotation.</title>
        <authorList>
            <consortium name="The Broad Institute Genomics Platform"/>
            <consortium name="The Broad Institute Genome Sequencing Center for Infectious Disease"/>
            <person name="Wu L."/>
            <person name="Ma J."/>
        </authorList>
    </citation>
    <scope>NUCLEOTIDE SEQUENCE [LARGE SCALE GENOMIC DNA]</scope>
    <source>
        <strain evidence="5">JCM 17933</strain>
    </source>
</reference>
<dbReference type="InterPro" id="IPR036890">
    <property type="entry name" value="HATPase_C_sf"/>
</dbReference>
<dbReference type="EMBL" id="BAABHF010000061">
    <property type="protein sequence ID" value="GAA4518952.1"/>
    <property type="molecule type" value="Genomic_DNA"/>
</dbReference>
<dbReference type="SMART" id="SM00331">
    <property type="entry name" value="PP2C_SIG"/>
    <property type="match status" value="1"/>
</dbReference>
<dbReference type="Pfam" id="PF07228">
    <property type="entry name" value="SpoIIE"/>
    <property type="match status" value="1"/>
</dbReference>